<feature type="transmembrane region" description="Helical" evidence="1">
    <location>
        <begin position="328"/>
        <end position="345"/>
    </location>
</feature>
<feature type="transmembrane region" description="Helical" evidence="1">
    <location>
        <begin position="144"/>
        <end position="170"/>
    </location>
</feature>
<feature type="transmembrane region" description="Helical" evidence="1">
    <location>
        <begin position="270"/>
        <end position="289"/>
    </location>
</feature>
<feature type="transmembrane region" description="Helical" evidence="1">
    <location>
        <begin position="295"/>
        <end position="316"/>
    </location>
</feature>
<dbReference type="InterPro" id="IPR049576">
    <property type="entry name" value="HDC-like"/>
</dbReference>
<dbReference type="GeneID" id="72760135"/>
<gene>
    <name evidence="2" type="ORF">A3864_24535</name>
</gene>
<protein>
    <recommendedName>
        <fullName evidence="4">Na+/glutamate symporter</fullName>
    </recommendedName>
</protein>
<evidence type="ECO:0008006" key="4">
    <source>
        <dbReference type="Google" id="ProtNLM"/>
    </source>
</evidence>
<feature type="transmembrane region" description="Helical" evidence="1">
    <location>
        <begin position="93"/>
        <end position="115"/>
    </location>
</feature>
<organism evidence="2 3">
    <name type="scientific">Priestia endophytica</name>
    <dbReference type="NCBI Taxonomy" id="135735"/>
    <lineage>
        <taxon>Bacteria</taxon>
        <taxon>Bacillati</taxon>
        <taxon>Bacillota</taxon>
        <taxon>Bacilli</taxon>
        <taxon>Bacillales</taxon>
        <taxon>Bacillaceae</taxon>
        <taxon>Priestia</taxon>
    </lineage>
</organism>
<feature type="transmembrane region" description="Helical" evidence="1">
    <location>
        <begin position="63"/>
        <end position="81"/>
    </location>
</feature>
<evidence type="ECO:0000313" key="3">
    <source>
        <dbReference type="Proteomes" id="UP000250174"/>
    </source>
</evidence>
<dbReference type="RefSeq" id="WP_111923548.1">
    <property type="nucleotide sequence ID" value="NZ_LVYK01000059.1"/>
</dbReference>
<keyword evidence="1" id="KW-0472">Membrane</keyword>
<proteinExistence type="predicted"/>
<feature type="transmembrane region" description="Helical" evidence="1">
    <location>
        <begin position="239"/>
        <end position="258"/>
    </location>
</feature>
<dbReference type="AlphaFoldDB" id="A0AAX1Q2B1"/>
<reference evidence="2 3" key="1">
    <citation type="submission" date="2016-03" db="EMBL/GenBank/DDBJ databases">
        <title>Comparison of Bacillus endophyticus and B. anthracis characteristics using whole genome sequence analysis and microbiological techniques.</title>
        <authorList>
            <person name="Lekota K.E."/>
            <person name="Mafofo J."/>
            <person name="Rees J."/>
            <person name="Muchadeyi F.C."/>
            <person name="Madoroba E."/>
            <person name="Van Heerden H."/>
        </authorList>
    </citation>
    <scope>NUCLEOTIDE SEQUENCE [LARGE SCALE GENOMIC DNA]</scope>
    <source>
        <strain evidence="2 3">3631_10C</strain>
    </source>
</reference>
<feature type="transmembrane region" description="Helical" evidence="1">
    <location>
        <begin position="371"/>
        <end position="391"/>
    </location>
</feature>
<dbReference type="Proteomes" id="UP000250174">
    <property type="component" value="Unassembled WGS sequence"/>
</dbReference>
<feature type="transmembrane region" description="Helical" evidence="1">
    <location>
        <begin position="213"/>
        <end position="233"/>
    </location>
</feature>
<comment type="caution">
    <text evidence="2">The sequence shown here is derived from an EMBL/GenBank/DDBJ whole genome shotgun (WGS) entry which is preliminary data.</text>
</comment>
<keyword evidence="1" id="KW-1133">Transmembrane helix</keyword>
<dbReference type="CDD" id="cd21416">
    <property type="entry name" value="HDC_protein"/>
    <property type="match status" value="1"/>
</dbReference>
<accession>A0AAX1Q2B1</accession>
<feature type="transmembrane region" description="Helical" evidence="1">
    <location>
        <begin position="6"/>
        <end position="26"/>
    </location>
</feature>
<evidence type="ECO:0000256" key="1">
    <source>
        <dbReference type="SAM" id="Phobius"/>
    </source>
</evidence>
<dbReference type="EMBL" id="LVYK01000059">
    <property type="protein sequence ID" value="RAS72241.1"/>
    <property type="molecule type" value="Genomic_DNA"/>
</dbReference>
<feature type="transmembrane region" description="Helical" evidence="1">
    <location>
        <begin position="33"/>
        <end position="51"/>
    </location>
</feature>
<sequence length="394" mass="42565">MAIQEPVFATMFILALIALGEVVSIVTKAKIPMLLVTLIGFLILIWTGVLPKDIVDTSSFNQIGFLLVTPLVVHLGTLIPLKMMFKQYKAVLIALSGTFFAVLLVIPISTLIFGYETAVSGVGPLVGGIVAFIITSTELKEQGFGYLVAIPALILAIHKLFGIPVATLFLRKYALILRDKFSQNGEIAAALEAPVQKKEHHHSSNISSPKSKFNTANVLLFKLFVGGALAILLESFTGLHNTVWCLLIGIIGARIGFFEQNIMDNAKASSVAMIGAIFIVIDSMSEVSLQTFINFIPQILTIIILGLIGILIGSFLCSKLLKVNPYQGMALALTAMFGFPSDYILCQEVSRSLGRTDEEEKFLLDTLSPPMLIGGFTTVTVASVIIASFLIQTL</sequence>
<evidence type="ECO:0000313" key="2">
    <source>
        <dbReference type="EMBL" id="RAS72241.1"/>
    </source>
</evidence>
<keyword evidence="1" id="KW-0812">Transmembrane</keyword>
<name>A0AAX1Q2B1_9BACI</name>